<dbReference type="GO" id="GO:0055085">
    <property type="term" value="P:transmembrane transport"/>
    <property type="evidence" value="ECO:0007669"/>
    <property type="project" value="InterPro"/>
</dbReference>
<name>A0A1W9YPH2_MYCBA</name>
<evidence type="ECO:0000256" key="2">
    <source>
        <dbReference type="ARBA" id="ARBA00007069"/>
    </source>
</evidence>
<evidence type="ECO:0000256" key="7">
    <source>
        <dbReference type="ARBA" id="ARBA00023136"/>
    </source>
</evidence>
<dbReference type="GO" id="GO:0005886">
    <property type="term" value="C:plasma membrane"/>
    <property type="evidence" value="ECO:0007669"/>
    <property type="project" value="UniProtKB-SubCell"/>
</dbReference>
<proteinExistence type="inferred from homology"/>
<evidence type="ECO:0000259" key="9">
    <source>
        <dbReference type="PROSITE" id="PS50928"/>
    </source>
</evidence>
<feature type="transmembrane region" description="Helical" evidence="8">
    <location>
        <begin position="94"/>
        <end position="127"/>
    </location>
</feature>
<comment type="similarity">
    <text evidence="2">Belongs to the binding-protein-dependent transport system permease family. CysTW subfamily.</text>
</comment>
<dbReference type="STRING" id="564198.BST17_25875"/>
<evidence type="ECO:0000313" key="11">
    <source>
        <dbReference type="Proteomes" id="UP000192366"/>
    </source>
</evidence>
<evidence type="ECO:0000313" key="10">
    <source>
        <dbReference type="EMBL" id="ORA01946.1"/>
    </source>
</evidence>
<feature type="domain" description="ABC transmembrane type-1" evidence="9">
    <location>
        <begin position="56"/>
        <end position="272"/>
    </location>
</feature>
<accession>A0A1W9YPH2</accession>
<dbReference type="PANTHER" id="PTHR42929:SF1">
    <property type="entry name" value="INNER MEMBRANE ABC TRANSPORTER PERMEASE PROTEIN YDCU-RELATED"/>
    <property type="match status" value="1"/>
</dbReference>
<dbReference type="AlphaFoldDB" id="A0A1W9YPH2"/>
<feature type="transmembrane region" description="Helical" evidence="8">
    <location>
        <begin position="249"/>
        <end position="271"/>
    </location>
</feature>
<feature type="transmembrane region" description="Helical" evidence="8">
    <location>
        <begin position="200"/>
        <end position="223"/>
    </location>
</feature>
<dbReference type="PROSITE" id="PS50928">
    <property type="entry name" value="ABC_TM1"/>
    <property type="match status" value="1"/>
</dbReference>
<dbReference type="EMBL" id="MVHJ01000037">
    <property type="protein sequence ID" value="ORA01946.1"/>
    <property type="molecule type" value="Genomic_DNA"/>
</dbReference>
<keyword evidence="7 8" id="KW-0472">Membrane</keyword>
<keyword evidence="11" id="KW-1185">Reference proteome</keyword>
<evidence type="ECO:0000256" key="8">
    <source>
        <dbReference type="RuleBase" id="RU363032"/>
    </source>
</evidence>
<sequence length="280" mass="29713">MRFLRQALPLLPFLAVVTIFLLIPTGTVIVNAFVVDGRFSLDLVGALFGAAPLTALVRSLVLSGVSAVIGAVGGAVLAWLIVSSPPRSLIRRAVLALSSVLAQFGGVALAFAFLATVGINGVLTLWLQHLLSVNIAPGGWLYSLPGLILVYTYFQIPLMVIVFLPALEGLREQWREAAVGLGASTWQYWREVALPLLTPAFLGSVLLLFANAFAAYATAAALVSQGSPIVPLLIRAALTSEVVLGQAGLAYALALEMIVVVAVVMIAYNLLVRRTARWLR</sequence>
<dbReference type="RefSeq" id="WP_083061763.1">
    <property type="nucleotide sequence ID" value="NZ_JACKVM010000001.1"/>
</dbReference>
<dbReference type="PANTHER" id="PTHR42929">
    <property type="entry name" value="INNER MEMBRANE ABC TRANSPORTER PERMEASE PROTEIN YDCU-RELATED-RELATED"/>
    <property type="match status" value="1"/>
</dbReference>
<evidence type="ECO:0000256" key="5">
    <source>
        <dbReference type="ARBA" id="ARBA00022692"/>
    </source>
</evidence>
<keyword evidence="4" id="KW-1003">Cell membrane</keyword>
<dbReference type="Pfam" id="PF00528">
    <property type="entry name" value="BPD_transp_1"/>
    <property type="match status" value="1"/>
</dbReference>
<comment type="subcellular location">
    <subcellularLocation>
        <location evidence="1 8">Cell membrane</location>
        <topology evidence="1 8">Multi-pass membrane protein</topology>
    </subcellularLocation>
</comment>
<feature type="transmembrane region" description="Helical" evidence="8">
    <location>
        <begin position="55"/>
        <end position="82"/>
    </location>
</feature>
<dbReference type="InterPro" id="IPR035906">
    <property type="entry name" value="MetI-like_sf"/>
</dbReference>
<protein>
    <submittedName>
        <fullName evidence="10">ABC transporter permease</fullName>
    </submittedName>
</protein>
<dbReference type="InterPro" id="IPR000515">
    <property type="entry name" value="MetI-like"/>
</dbReference>
<feature type="transmembrane region" description="Helical" evidence="8">
    <location>
        <begin position="12"/>
        <end position="35"/>
    </location>
</feature>
<evidence type="ECO:0000256" key="1">
    <source>
        <dbReference type="ARBA" id="ARBA00004651"/>
    </source>
</evidence>
<keyword evidence="3 8" id="KW-0813">Transport</keyword>
<dbReference type="Gene3D" id="1.10.3720.10">
    <property type="entry name" value="MetI-like"/>
    <property type="match status" value="1"/>
</dbReference>
<evidence type="ECO:0000256" key="3">
    <source>
        <dbReference type="ARBA" id="ARBA00022448"/>
    </source>
</evidence>
<keyword evidence="5 8" id="KW-0812">Transmembrane</keyword>
<keyword evidence="6 8" id="KW-1133">Transmembrane helix</keyword>
<dbReference type="Proteomes" id="UP000192366">
    <property type="component" value="Unassembled WGS sequence"/>
</dbReference>
<dbReference type="OrthoDB" id="8404154at2"/>
<evidence type="ECO:0000256" key="4">
    <source>
        <dbReference type="ARBA" id="ARBA00022475"/>
    </source>
</evidence>
<dbReference type="SUPFAM" id="SSF161098">
    <property type="entry name" value="MetI-like"/>
    <property type="match status" value="1"/>
</dbReference>
<evidence type="ECO:0000256" key="6">
    <source>
        <dbReference type="ARBA" id="ARBA00022989"/>
    </source>
</evidence>
<feature type="transmembrane region" description="Helical" evidence="8">
    <location>
        <begin position="147"/>
        <end position="167"/>
    </location>
</feature>
<reference evidence="10 11" key="1">
    <citation type="submission" date="2017-02" db="EMBL/GenBank/DDBJ databases">
        <title>The new phylogeny of genus Mycobacterium.</title>
        <authorList>
            <person name="Tortoli E."/>
            <person name="Trovato A."/>
            <person name="Cirillo D.M."/>
        </authorList>
    </citation>
    <scope>NUCLEOTIDE SEQUENCE [LARGE SCALE GENOMIC DNA]</scope>
    <source>
        <strain evidence="10 11">DSM 45578</strain>
    </source>
</reference>
<comment type="caution">
    <text evidence="10">The sequence shown here is derived from an EMBL/GenBank/DDBJ whole genome shotgun (WGS) entry which is preliminary data.</text>
</comment>
<organism evidence="10 11">
    <name type="scientific">Mycolicibacterium bacteremicum</name>
    <name type="common">Mycobacterium bacteremicum</name>
    <dbReference type="NCBI Taxonomy" id="564198"/>
    <lineage>
        <taxon>Bacteria</taxon>
        <taxon>Bacillati</taxon>
        <taxon>Actinomycetota</taxon>
        <taxon>Actinomycetes</taxon>
        <taxon>Mycobacteriales</taxon>
        <taxon>Mycobacteriaceae</taxon>
        <taxon>Mycolicibacterium</taxon>
    </lineage>
</organism>
<gene>
    <name evidence="10" type="ORF">BST17_25875</name>
</gene>